<protein>
    <submittedName>
        <fullName evidence="3">Uncharacterized protein</fullName>
    </submittedName>
</protein>
<organism evidence="3 4">
    <name type="scientific">Platanthera zijinensis</name>
    <dbReference type="NCBI Taxonomy" id="2320716"/>
    <lineage>
        <taxon>Eukaryota</taxon>
        <taxon>Viridiplantae</taxon>
        <taxon>Streptophyta</taxon>
        <taxon>Embryophyta</taxon>
        <taxon>Tracheophyta</taxon>
        <taxon>Spermatophyta</taxon>
        <taxon>Magnoliopsida</taxon>
        <taxon>Liliopsida</taxon>
        <taxon>Asparagales</taxon>
        <taxon>Orchidaceae</taxon>
        <taxon>Orchidoideae</taxon>
        <taxon>Orchideae</taxon>
        <taxon>Orchidinae</taxon>
        <taxon>Platanthera</taxon>
    </lineage>
</organism>
<feature type="region of interest" description="Disordered" evidence="1">
    <location>
        <begin position="110"/>
        <end position="151"/>
    </location>
</feature>
<dbReference type="EMBL" id="JBBWWQ010000021">
    <property type="protein sequence ID" value="KAK8914536.1"/>
    <property type="molecule type" value="Genomic_DNA"/>
</dbReference>
<feature type="signal peptide" evidence="2">
    <location>
        <begin position="1"/>
        <end position="20"/>
    </location>
</feature>
<keyword evidence="4" id="KW-1185">Reference proteome</keyword>
<evidence type="ECO:0000256" key="2">
    <source>
        <dbReference type="SAM" id="SignalP"/>
    </source>
</evidence>
<evidence type="ECO:0000313" key="4">
    <source>
        <dbReference type="Proteomes" id="UP001418222"/>
    </source>
</evidence>
<dbReference type="Proteomes" id="UP001418222">
    <property type="component" value="Unassembled WGS sequence"/>
</dbReference>
<proteinExistence type="predicted"/>
<evidence type="ECO:0000313" key="3">
    <source>
        <dbReference type="EMBL" id="KAK8914536.1"/>
    </source>
</evidence>
<reference evidence="3 4" key="1">
    <citation type="journal article" date="2022" name="Nat. Plants">
        <title>Genomes of leafy and leafless Platanthera orchids illuminate the evolution of mycoheterotrophy.</title>
        <authorList>
            <person name="Li M.H."/>
            <person name="Liu K.W."/>
            <person name="Li Z."/>
            <person name="Lu H.C."/>
            <person name="Ye Q.L."/>
            <person name="Zhang D."/>
            <person name="Wang J.Y."/>
            <person name="Li Y.F."/>
            <person name="Zhong Z.M."/>
            <person name="Liu X."/>
            <person name="Yu X."/>
            <person name="Liu D.K."/>
            <person name="Tu X.D."/>
            <person name="Liu B."/>
            <person name="Hao Y."/>
            <person name="Liao X.Y."/>
            <person name="Jiang Y.T."/>
            <person name="Sun W.H."/>
            <person name="Chen J."/>
            <person name="Chen Y.Q."/>
            <person name="Ai Y."/>
            <person name="Zhai J.W."/>
            <person name="Wu S.S."/>
            <person name="Zhou Z."/>
            <person name="Hsiao Y.Y."/>
            <person name="Wu W.L."/>
            <person name="Chen Y.Y."/>
            <person name="Lin Y.F."/>
            <person name="Hsu J.L."/>
            <person name="Li C.Y."/>
            <person name="Wang Z.W."/>
            <person name="Zhao X."/>
            <person name="Zhong W.Y."/>
            <person name="Ma X.K."/>
            <person name="Ma L."/>
            <person name="Huang J."/>
            <person name="Chen G.Z."/>
            <person name="Huang M.Z."/>
            <person name="Huang L."/>
            <person name="Peng D.H."/>
            <person name="Luo Y.B."/>
            <person name="Zou S.Q."/>
            <person name="Chen S.P."/>
            <person name="Lan S."/>
            <person name="Tsai W.C."/>
            <person name="Van de Peer Y."/>
            <person name="Liu Z.J."/>
        </authorList>
    </citation>
    <scope>NUCLEOTIDE SEQUENCE [LARGE SCALE GENOMIC DNA]</scope>
    <source>
        <strain evidence="3">Lor287</strain>
    </source>
</reference>
<evidence type="ECO:0000256" key="1">
    <source>
        <dbReference type="SAM" id="MobiDB-lite"/>
    </source>
</evidence>
<dbReference type="AlphaFoldDB" id="A0AAP0AU30"/>
<feature type="compositionally biased region" description="Basic and acidic residues" evidence="1">
    <location>
        <begin position="127"/>
        <end position="138"/>
    </location>
</feature>
<accession>A0AAP0AU30</accession>
<name>A0AAP0AU30_9ASPA</name>
<keyword evidence="2" id="KW-0732">Signal</keyword>
<feature type="chain" id="PRO_5042981551" evidence="2">
    <location>
        <begin position="21"/>
        <end position="241"/>
    </location>
</feature>
<comment type="caution">
    <text evidence="3">The sequence shown here is derived from an EMBL/GenBank/DDBJ whole genome shotgun (WGS) entry which is preliminary data.</text>
</comment>
<sequence>MNSHLLLLFADCCLLGPVPGIITSFQQSPSLSSSWAYTLRSEISPGLPHRLPDRSQRHPQPSPFNILIFKTMTTVLHSHIPFTHNPLTNPSLSHPATVIVETGNRPLWSSTLGEGGGLAPTSLLQEKQQKRERDREQDQGPGSEVPPHTRKILERFPSLTSCRAKITLDGLQITCPWWPEFTKKPLGLACQQPNPAVLAGYAHLLSSHPLSSGGRWTTADLPERGGWGPARLGDAGGGWPA</sequence>
<gene>
    <name evidence="3" type="ORF">KSP39_PZI024060</name>
</gene>